<organism evidence="11 12">
    <name type="scientific">Bacteroides acidifaciens</name>
    <dbReference type="NCBI Taxonomy" id="85831"/>
    <lineage>
        <taxon>Bacteria</taxon>
        <taxon>Pseudomonadati</taxon>
        <taxon>Bacteroidota</taxon>
        <taxon>Bacteroidia</taxon>
        <taxon>Bacteroidales</taxon>
        <taxon>Bacteroidaceae</taxon>
        <taxon>Bacteroides</taxon>
    </lineage>
</organism>
<dbReference type="EMBL" id="RAZM01000037">
    <property type="protein sequence ID" value="RLT79733.1"/>
    <property type="molecule type" value="Genomic_DNA"/>
</dbReference>
<evidence type="ECO:0000256" key="10">
    <source>
        <dbReference type="SAM" id="Phobius"/>
    </source>
</evidence>
<dbReference type="GO" id="GO:0005886">
    <property type="term" value="C:plasma membrane"/>
    <property type="evidence" value="ECO:0007669"/>
    <property type="project" value="UniProtKB-SubCell"/>
</dbReference>
<keyword evidence="4" id="KW-0813">Transport</keyword>
<keyword evidence="6 10" id="KW-0812">Transmembrane</keyword>
<dbReference type="CDD" id="cd13143">
    <property type="entry name" value="MATE_MepA_like"/>
    <property type="match status" value="1"/>
</dbReference>
<feature type="transmembrane region" description="Helical" evidence="10">
    <location>
        <begin position="98"/>
        <end position="122"/>
    </location>
</feature>
<feature type="transmembrane region" description="Helical" evidence="10">
    <location>
        <begin position="429"/>
        <end position="448"/>
    </location>
</feature>
<dbReference type="PANTHER" id="PTHR43823:SF3">
    <property type="entry name" value="MULTIDRUG EXPORT PROTEIN MEPA"/>
    <property type="match status" value="1"/>
</dbReference>
<dbReference type="GO" id="GO:0015297">
    <property type="term" value="F:antiporter activity"/>
    <property type="evidence" value="ECO:0007669"/>
    <property type="project" value="InterPro"/>
</dbReference>
<feature type="transmembrane region" description="Helical" evidence="10">
    <location>
        <begin position="325"/>
        <end position="350"/>
    </location>
</feature>
<dbReference type="AlphaFoldDB" id="A0A3L8AAQ4"/>
<feature type="transmembrane region" description="Helical" evidence="10">
    <location>
        <begin position="403"/>
        <end position="423"/>
    </location>
</feature>
<dbReference type="GO" id="GO:0042910">
    <property type="term" value="F:xenobiotic transmembrane transporter activity"/>
    <property type="evidence" value="ECO:0007669"/>
    <property type="project" value="InterPro"/>
</dbReference>
<comment type="similarity">
    <text evidence="2">Belongs to the multi antimicrobial extrusion (MATE) (TC 2.A.66.1) family. MepA subfamily.</text>
</comment>
<dbReference type="Pfam" id="PF01554">
    <property type="entry name" value="MatE"/>
    <property type="match status" value="2"/>
</dbReference>
<evidence type="ECO:0000256" key="6">
    <source>
        <dbReference type="ARBA" id="ARBA00022692"/>
    </source>
</evidence>
<evidence type="ECO:0000256" key="9">
    <source>
        <dbReference type="ARBA" id="ARBA00023251"/>
    </source>
</evidence>
<feature type="transmembrane region" description="Helical" evidence="10">
    <location>
        <begin position="20"/>
        <end position="42"/>
    </location>
</feature>
<feature type="transmembrane region" description="Helical" evidence="10">
    <location>
        <begin position="175"/>
        <end position="192"/>
    </location>
</feature>
<evidence type="ECO:0000256" key="3">
    <source>
        <dbReference type="ARBA" id="ARBA00022106"/>
    </source>
</evidence>
<dbReference type="GO" id="GO:0046677">
    <property type="term" value="P:response to antibiotic"/>
    <property type="evidence" value="ECO:0007669"/>
    <property type="project" value="UniProtKB-KW"/>
</dbReference>
<evidence type="ECO:0000256" key="4">
    <source>
        <dbReference type="ARBA" id="ARBA00022448"/>
    </source>
</evidence>
<dbReference type="RefSeq" id="WP_121766469.1">
    <property type="nucleotide sequence ID" value="NZ_RAZM01000037.1"/>
</dbReference>
<accession>A0A3L8AAQ4</accession>
<keyword evidence="9" id="KW-0046">Antibiotic resistance</keyword>
<evidence type="ECO:0000256" key="5">
    <source>
        <dbReference type="ARBA" id="ARBA00022475"/>
    </source>
</evidence>
<evidence type="ECO:0000313" key="11">
    <source>
        <dbReference type="EMBL" id="RLT79733.1"/>
    </source>
</evidence>
<comment type="caution">
    <text evidence="11">The sequence shown here is derived from an EMBL/GenBank/DDBJ whole genome shotgun (WGS) entry which is preliminary data.</text>
</comment>
<sequence length="468" mass="50829">MKKRNLDRDKLNFADGKIGVLFRALFFPTLIGMIFNSALTMIDGIFVGKGVGADGIAAVNIVAPLFMICTGIGLMFGIGASVVASIRLSENNIKAARIIMTQALAVGVLFVGMICAGCLLFSRQFVYALGCSPLLEGKAISYLIWLLPGMIFLFIQCVGMMLIRLDGSPKYAMTIQIVAAIVNIGLDWYMIFPMGWGVMGAALATSIACVIAGMMALVYFLRFSSRLKFYRLKLSATSLLLTLRNARYMIKIGFATFLTEVAMGVMMITGNYMFISLLGEEGVAAFAIACYLFPVVFSISNAVAQSAQPIISYNYGAHRPERVNSTLHLSLFTAIACGLSITACLCLGATEIARLFLHPQENAYGLAVKGLPLFSLCAMFFAVNIVFIGYYQSIEKAKASTAYTLLRGVLFLVPCFLLLPRTIGIPGLWLAIPAAELCACTVICVRYIQSNSTQKKKTVSNRLFLFIS</sequence>
<gene>
    <name evidence="11" type="ORF">D7Y07_12180</name>
</gene>
<dbReference type="PANTHER" id="PTHR43823">
    <property type="entry name" value="SPORULATION PROTEIN YKVU"/>
    <property type="match status" value="1"/>
</dbReference>
<evidence type="ECO:0000256" key="7">
    <source>
        <dbReference type="ARBA" id="ARBA00022989"/>
    </source>
</evidence>
<keyword evidence="5" id="KW-1003">Cell membrane</keyword>
<dbReference type="PIRSF" id="PIRSF006603">
    <property type="entry name" value="DinF"/>
    <property type="match status" value="1"/>
</dbReference>
<evidence type="ECO:0000256" key="2">
    <source>
        <dbReference type="ARBA" id="ARBA00008417"/>
    </source>
</evidence>
<feature type="transmembrane region" description="Helical" evidence="10">
    <location>
        <begin position="283"/>
        <end position="304"/>
    </location>
</feature>
<name>A0A3L8AAQ4_9BACE</name>
<keyword evidence="8 10" id="KW-0472">Membrane</keyword>
<proteinExistence type="inferred from homology"/>
<feature type="transmembrane region" description="Helical" evidence="10">
    <location>
        <begin position="142"/>
        <end position="163"/>
    </location>
</feature>
<dbReference type="InterPro" id="IPR045070">
    <property type="entry name" value="MATE_MepA-like"/>
</dbReference>
<feature type="transmembrane region" description="Helical" evidence="10">
    <location>
        <begin position="62"/>
        <end position="86"/>
    </location>
</feature>
<comment type="subcellular location">
    <subcellularLocation>
        <location evidence="1">Cell membrane</location>
        <topology evidence="1">Multi-pass membrane protein</topology>
    </subcellularLocation>
</comment>
<reference evidence="11 12" key="1">
    <citation type="submission" date="2018-09" db="EMBL/GenBank/DDBJ databases">
        <title>Murine metabolic-syndrome-specific gut microbial biobank.</title>
        <authorList>
            <person name="Liu C."/>
        </authorList>
    </citation>
    <scope>NUCLEOTIDE SEQUENCE [LARGE SCALE GENOMIC DNA]</scope>
    <source>
        <strain evidence="11 12">0.1X-D8-26</strain>
    </source>
</reference>
<evidence type="ECO:0000256" key="8">
    <source>
        <dbReference type="ARBA" id="ARBA00023136"/>
    </source>
</evidence>
<protein>
    <recommendedName>
        <fullName evidence="3">Multidrug export protein MepA</fullName>
    </recommendedName>
</protein>
<dbReference type="InterPro" id="IPR051327">
    <property type="entry name" value="MATE_MepA_subfamily"/>
</dbReference>
<evidence type="ECO:0000313" key="12">
    <source>
        <dbReference type="Proteomes" id="UP000267159"/>
    </source>
</evidence>
<feature type="transmembrane region" description="Helical" evidence="10">
    <location>
        <begin position="198"/>
        <end position="221"/>
    </location>
</feature>
<evidence type="ECO:0000256" key="1">
    <source>
        <dbReference type="ARBA" id="ARBA00004651"/>
    </source>
</evidence>
<dbReference type="InterPro" id="IPR002528">
    <property type="entry name" value="MATE_fam"/>
</dbReference>
<dbReference type="InterPro" id="IPR048279">
    <property type="entry name" value="MdtK-like"/>
</dbReference>
<feature type="transmembrane region" description="Helical" evidence="10">
    <location>
        <begin position="370"/>
        <end position="391"/>
    </location>
</feature>
<keyword evidence="7 10" id="KW-1133">Transmembrane helix</keyword>
<dbReference type="Proteomes" id="UP000267159">
    <property type="component" value="Unassembled WGS sequence"/>
</dbReference>
<feature type="transmembrane region" description="Helical" evidence="10">
    <location>
        <begin position="252"/>
        <end position="277"/>
    </location>
</feature>